<dbReference type="SUPFAM" id="SSF56436">
    <property type="entry name" value="C-type lectin-like"/>
    <property type="match status" value="1"/>
</dbReference>
<dbReference type="InterPro" id="IPR016186">
    <property type="entry name" value="C-type_lectin-like/link_sf"/>
</dbReference>
<dbReference type="Ensembl" id="ENSCSAVT00000013162.1">
    <property type="protein sequence ID" value="ENSCSAVP00000013013.1"/>
    <property type="gene ID" value="ENSCSAVG00000007643.1"/>
</dbReference>
<evidence type="ECO:0000256" key="1">
    <source>
        <dbReference type="ARBA" id="ARBA00022729"/>
    </source>
</evidence>
<evidence type="ECO:0000259" key="5">
    <source>
        <dbReference type="PROSITE" id="PS50923"/>
    </source>
</evidence>
<dbReference type="CDD" id="cd00033">
    <property type="entry name" value="CCP"/>
    <property type="match status" value="1"/>
</dbReference>
<accession>H2Z601</accession>
<keyword evidence="3" id="KW-0768">Sushi</keyword>
<feature type="domain" description="C-type lectin" evidence="4">
    <location>
        <begin position="95"/>
        <end position="203"/>
    </location>
</feature>
<proteinExistence type="predicted"/>
<name>H2Z601_CIOSA</name>
<keyword evidence="7" id="KW-1185">Reference proteome</keyword>
<sequence length="219" mass="23174">TAIVSGGNKYTVGTVATYTCSGARGFTGTFEELYKKKLTCLSTGAWSSSTAPECVTGTTLNVVVLCQNNQVCAVSGDSCRCDTTTAGHFCEWKSLLNSNYFLVSNTLQTSFAAAESYCTSLRSSVSLFAPVTANNIRQNFYTAYSSITASTTGWIHVTRSSAATQWVYTGSTPVQSEDFCTAPNTELCAVANRASNCWNAVSCTGTSANPICFTTVPSP</sequence>
<evidence type="ECO:0000256" key="2">
    <source>
        <dbReference type="ARBA" id="ARBA00023157"/>
    </source>
</evidence>
<dbReference type="InterPro" id="IPR035976">
    <property type="entry name" value="Sushi/SCR/CCP_sf"/>
</dbReference>
<dbReference type="PROSITE" id="PS50923">
    <property type="entry name" value="SUSHI"/>
    <property type="match status" value="1"/>
</dbReference>
<dbReference type="Gene3D" id="3.10.100.10">
    <property type="entry name" value="Mannose-Binding Protein A, subunit A"/>
    <property type="match status" value="1"/>
</dbReference>
<evidence type="ECO:0000313" key="6">
    <source>
        <dbReference type="Ensembl" id="ENSCSAVP00000013013.1"/>
    </source>
</evidence>
<dbReference type="InterPro" id="IPR016187">
    <property type="entry name" value="CTDL_fold"/>
</dbReference>
<reference evidence="6" key="3">
    <citation type="submission" date="2025-09" db="UniProtKB">
        <authorList>
            <consortium name="Ensembl"/>
        </authorList>
    </citation>
    <scope>IDENTIFICATION</scope>
</reference>
<reference evidence="7" key="1">
    <citation type="submission" date="2003-08" db="EMBL/GenBank/DDBJ databases">
        <authorList>
            <person name="Birren B."/>
            <person name="Nusbaum C."/>
            <person name="Abebe A."/>
            <person name="Abouelleil A."/>
            <person name="Adekoya E."/>
            <person name="Ait-zahra M."/>
            <person name="Allen N."/>
            <person name="Allen T."/>
            <person name="An P."/>
            <person name="Anderson M."/>
            <person name="Anderson S."/>
            <person name="Arachchi H."/>
            <person name="Armbruster J."/>
            <person name="Bachantsang P."/>
            <person name="Baldwin J."/>
            <person name="Barry A."/>
            <person name="Bayul T."/>
            <person name="Blitshsteyn B."/>
            <person name="Bloom T."/>
            <person name="Blye J."/>
            <person name="Boguslavskiy L."/>
            <person name="Borowsky M."/>
            <person name="Boukhgalter B."/>
            <person name="Brunache A."/>
            <person name="Butler J."/>
            <person name="Calixte N."/>
            <person name="Calvo S."/>
            <person name="Camarata J."/>
            <person name="Campo K."/>
            <person name="Chang J."/>
            <person name="Cheshatsang Y."/>
            <person name="Citroen M."/>
            <person name="Collymore A."/>
            <person name="Considine T."/>
            <person name="Cook A."/>
            <person name="Cooke P."/>
            <person name="Corum B."/>
            <person name="Cuomo C."/>
            <person name="David R."/>
            <person name="Dawoe T."/>
            <person name="Degray S."/>
            <person name="Dodge S."/>
            <person name="Dooley K."/>
            <person name="Dorje P."/>
            <person name="Dorjee K."/>
            <person name="Dorris L."/>
            <person name="Duffey N."/>
            <person name="Dupes A."/>
            <person name="Elkins T."/>
            <person name="Engels R."/>
            <person name="Erickson J."/>
            <person name="Farina A."/>
            <person name="Faro S."/>
            <person name="Ferreira P."/>
            <person name="Fischer H."/>
            <person name="Fitzgerald M."/>
            <person name="Foley K."/>
            <person name="Gage D."/>
            <person name="Galagan J."/>
            <person name="Gearin G."/>
            <person name="Gnerre S."/>
            <person name="Gnirke A."/>
            <person name="Goyette A."/>
            <person name="Graham J."/>
            <person name="Grandbois E."/>
            <person name="Gyaltsen K."/>
            <person name="Hafez N."/>
            <person name="Hagopian D."/>
            <person name="Hagos B."/>
            <person name="Hall J."/>
            <person name="Hatcher B."/>
            <person name="Heller A."/>
            <person name="Higgins H."/>
            <person name="Honan T."/>
            <person name="Horn A."/>
            <person name="Houde N."/>
            <person name="Hughes L."/>
            <person name="Hulme W."/>
            <person name="Husby E."/>
            <person name="Iliev I."/>
            <person name="Jaffe D."/>
            <person name="Jones C."/>
            <person name="Kamal M."/>
            <person name="Kamat A."/>
            <person name="Kamvysselis M."/>
            <person name="Karlsson E."/>
            <person name="Kells C."/>
            <person name="Kieu A."/>
            <person name="Kisner P."/>
            <person name="Kodira C."/>
            <person name="Kulbokas E."/>
            <person name="Labutti K."/>
            <person name="Lama D."/>
            <person name="Landers T."/>
            <person name="Leger J."/>
            <person name="Levine S."/>
            <person name="Lewis D."/>
            <person name="Lewis T."/>
            <person name="Lindblad-toh K."/>
            <person name="Liu X."/>
            <person name="Lokyitsang T."/>
            <person name="Lokyitsang Y."/>
            <person name="Lucien O."/>
            <person name="Lui A."/>
            <person name="Ma L.J."/>
            <person name="Mabbitt R."/>
            <person name="Macdonald J."/>
            <person name="Maclean C."/>
            <person name="Major J."/>
            <person name="Manning J."/>
            <person name="Marabella R."/>
            <person name="Maru K."/>
            <person name="Matthews C."/>
            <person name="Mauceli E."/>
            <person name="Mccarthy M."/>
            <person name="Mcdonough S."/>
            <person name="Mcghee T."/>
            <person name="Meldrim J."/>
            <person name="Meneus L."/>
            <person name="Mesirov J."/>
            <person name="Mihalev A."/>
            <person name="Mihova T."/>
            <person name="Mikkelsen T."/>
            <person name="Mlenga V."/>
            <person name="Moru K."/>
            <person name="Mozes J."/>
            <person name="Mulrain L."/>
            <person name="Munson G."/>
            <person name="Naylor J."/>
            <person name="Newes C."/>
            <person name="Nguyen C."/>
            <person name="Nguyen N."/>
            <person name="Nguyen T."/>
            <person name="Nicol R."/>
            <person name="Nielsen C."/>
            <person name="Nizzari M."/>
            <person name="Norbu C."/>
            <person name="Norbu N."/>
            <person name="O'donnell P."/>
            <person name="Okoawo O."/>
            <person name="O'leary S."/>
            <person name="Omotosho B."/>
            <person name="O'neill K."/>
            <person name="Osman S."/>
            <person name="Parker S."/>
            <person name="Perrin D."/>
            <person name="Phunkhang P."/>
            <person name="Piqani B."/>
            <person name="Purcell S."/>
            <person name="Rachupka T."/>
            <person name="Ramasamy U."/>
            <person name="Rameau R."/>
            <person name="Ray V."/>
            <person name="Raymond C."/>
            <person name="Retta R."/>
            <person name="Richardson S."/>
            <person name="Rise C."/>
            <person name="Rodriguez J."/>
            <person name="Rogers J."/>
            <person name="Rogov P."/>
            <person name="Rutman M."/>
            <person name="Schupbach R."/>
            <person name="Seaman C."/>
            <person name="Settipalli S."/>
            <person name="Sharpe T."/>
            <person name="Sheridan J."/>
            <person name="Sherpa N."/>
            <person name="Shi J."/>
            <person name="Smirnov S."/>
            <person name="Smith C."/>
            <person name="Sougnez C."/>
            <person name="Spencer B."/>
            <person name="Stalker J."/>
            <person name="Stange-thomann N."/>
            <person name="Stavropoulos S."/>
            <person name="Stetson K."/>
            <person name="Stone C."/>
            <person name="Stone S."/>
            <person name="Stubbs M."/>
            <person name="Talamas J."/>
            <person name="Tchuinga P."/>
            <person name="Tenzing P."/>
            <person name="Tesfaye S."/>
            <person name="Theodore J."/>
            <person name="Thoulutsang Y."/>
            <person name="Topham K."/>
            <person name="Towey S."/>
            <person name="Tsamla T."/>
            <person name="Tsomo N."/>
            <person name="Vallee D."/>
            <person name="Vassiliev H."/>
            <person name="Venkataraman V."/>
            <person name="Vinson J."/>
            <person name="Vo A."/>
            <person name="Wade C."/>
            <person name="Wang S."/>
            <person name="Wangchuk T."/>
            <person name="Wangdi T."/>
            <person name="Whittaker C."/>
            <person name="Wilkinson J."/>
            <person name="Wu Y."/>
            <person name="Wyman D."/>
            <person name="Yadav S."/>
            <person name="Yang S."/>
            <person name="Yang X."/>
            <person name="Yeager S."/>
            <person name="Yee E."/>
            <person name="Young G."/>
            <person name="Zainoun J."/>
            <person name="Zembeck L."/>
            <person name="Zimmer A."/>
            <person name="Zody M."/>
            <person name="Lander E."/>
        </authorList>
    </citation>
    <scope>NUCLEOTIDE SEQUENCE [LARGE SCALE GENOMIC DNA]</scope>
</reference>
<evidence type="ECO:0000259" key="4">
    <source>
        <dbReference type="PROSITE" id="PS50041"/>
    </source>
</evidence>
<evidence type="ECO:0000256" key="3">
    <source>
        <dbReference type="PROSITE-ProRule" id="PRU00302"/>
    </source>
</evidence>
<organism evidence="6 7">
    <name type="scientific">Ciona savignyi</name>
    <name type="common">Pacific transparent sea squirt</name>
    <dbReference type="NCBI Taxonomy" id="51511"/>
    <lineage>
        <taxon>Eukaryota</taxon>
        <taxon>Metazoa</taxon>
        <taxon>Chordata</taxon>
        <taxon>Tunicata</taxon>
        <taxon>Ascidiacea</taxon>
        <taxon>Phlebobranchia</taxon>
        <taxon>Cionidae</taxon>
        <taxon>Ciona</taxon>
    </lineage>
</organism>
<evidence type="ECO:0000313" key="7">
    <source>
        <dbReference type="Proteomes" id="UP000007875"/>
    </source>
</evidence>
<keyword evidence="1" id="KW-0732">Signal</keyword>
<dbReference type="InterPro" id="IPR000742">
    <property type="entry name" value="EGF"/>
</dbReference>
<reference evidence="6" key="2">
    <citation type="submission" date="2025-08" db="UniProtKB">
        <authorList>
            <consortium name="Ensembl"/>
        </authorList>
    </citation>
    <scope>IDENTIFICATION</scope>
</reference>
<dbReference type="Pfam" id="PF00059">
    <property type="entry name" value="Lectin_C"/>
    <property type="match status" value="1"/>
</dbReference>
<evidence type="ECO:0008006" key="8">
    <source>
        <dbReference type="Google" id="ProtNLM"/>
    </source>
</evidence>
<dbReference type="HOGENOM" id="CLU_1264100_0_0_1"/>
<dbReference type="Gene3D" id="2.10.70.10">
    <property type="entry name" value="Complement Module, domain 1"/>
    <property type="match status" value="1"/>
</dbReference>
<dbReference type="AlphaFoldDB" id="H2Z601"/>
<protein>
    <recommendedName>
        <fullName evidence="8">C-type lectin domain-containing protein</fullName>
    </recommendedName>
</protein>
<dbReference type="InterPro" id="IPR000436">
    <property type="entry name" value="Sushi_SCR_CCP_dom"/>
</dbReference>
<dbReference type="SUPFAM" id="SSF57535">
    <property type="entry name" value="Complement control module/SCR domain"/>
    <property type="match status" value="1"/>
</dbReference>
<comment type="caution">
    <text evidence="3">Lacks conserved residue(s) required for the propagation of feature annotation.</text>
</comment>
<dbReference type="GeneTree" id="ENSGT00730000112064"/>
<feature type="domain" description="Sushi" evidence="5">
    <location>
        <begin position="1"/>
        <end position="56"/>
    </location>
</feature>
<dbReference type="Pfam" id="PF00084">
    <property type="entry name" value="Sushi"/>
    <property type="match status" value="1"/>
</dbReference>
<dbReference type="Proteomes" id="UP000007875">
    <property type="component" value="Unassembled WGS sequence"/>
</dbReference>
<dbReference type="InterPro" id="IPR001304">
    <property type="entry name" value="C-type_lectin-like"/>
</dbReference>
<dbReference type="PROSITE" id="PS50041">
    <property type="entry name" value="C_TYPE_LECTIN_2"/>
    <property type="match status" value="1"/>
</dbReference>
<keyword evidence="2" id="KW-1015">Disulfide bond</keyword>
<dbReference type="PROSITE" id="PS00022">
    <property type="entry name" value="EGF_1"/>
    <property type="match status" value="1"/>
</dbReference>